<dbReference type="VEuPathDB" id="VectorBase:ASTE009377"/>
<evidence type="ECO:0000256" key="1">
    <source>
        <dbReference type="SAM" id="MobiDB-lite"/>
    </source>
</evidence>
<name>A0A182XX62_ANOST</name>
<organism evidence="2 3">
    <name type="scientific">Anopheles stephensi</name>
    <name type="common">Indo-Pakistan malaria mosquito</name>
    <dbReference type="NCBI Taxonomy" id="30069"/>
    <lineage>
        <taxon>Eukaryota</taxon>
        <taxon>Metazoa</taxon>
        <taxon>Ecdysozoa</taxon>
        <taxon>Arthropoda</taxon>
        <taxon>Hexapoda</taxon>
        <taxon>Insecta</taxon>
        <taxon>Pterygota</taxon>
        <taxon>Neoptera</taxon>
        <taxon>Endopterygota</taxon>
        <taxon>Diptera</taxon>
        <taxon>Nematocera</taxon>
        <taxon>Culicoidea</taxon>
        <taxon>Culicidae</taxon>
        <taxon>Anophelinae</taxon>
        <taxon>Anopheles</taxon>
    </lineage>
</organism>
<evidence type="ECO:0000313" key="3">
    <source>
        <dbReference type="Proteomes" id="UP000076408"/>
    </source>
</evidence>
<dbReference type="InterPro" id="IPR000048">
    <property type="entry name" value="IQ_motif_EF-hand-BS"/>
</dbReference>
<dbReference type="Proteomes" id="UP000076408">
    <property type="component" value="Unassembled WGS sequence"/>
</dbReference>
<dbReference type="SMART" id="SM00015">
    <property type="entry name" value="IQ"/>
    <property type="match status" value="1"/>
</dbReference>
<keyword evidence="3" id="KW-1185">Reference proteome</keyword>
<dbReference type="PANTHER" id="PTHR13594:SF1">
    <property type="entry name" value="CENTRIOLAR COILED-COIL PROTEIN OF 110 KDA"/>
    <property type="match status" value="1"/>
</dbReference>
<feature type="compositionally biased region" description="Polar residues" evidence="1">
    <location>
        <begin position="55"/>
        <end position="71"/>
    </location>
</feature>
<reference evidence="2" key="2">
    <citation type="submission" date="2020-05" db="UniProtKB">
        <authorList>
            <consortium name="EnsemblMetazoa"/>
        </authorList>
    </citation>
    <scope>IDENTIFICATION</scope>
    <source>
        <strain evidence="2">Indian</strain>
    </source>
</reference>
<dbReference type="GO" id="GO:0007099">
    <property type="term" value="P:centriole replication"/>
    <property type="evidence" value="ECO:0007669"/>
    <property type="project" value="InterPro"/>
</dbReference>
<sequence length="199" mass="22266">MHTASSVSQLSLCDVSYDSCTDTDDAAYQTCHANGTSEENVNRSERTLTEDPSLGNDSIRTHSNGQDNNGNDVIRLLLPRRMTEVQQTRAATIINAYARGYLTRRLFQTDAVQNIKRTIADIVCFIISTQQTQAKGVKEDAKLAALRRNAGKQIAYCLDQLHTIFVTSTARDRLQMIRRDRSLKGTSALPTKVHRKQHV</sequence>
<dbReference type="EnsemblMetazoa" id="ASTEI00798-RA">
    <property type="protein sequence ID" value="ASTEI00798-PA"/>
    <property type="gene ID" value="ASTEI00798"/>
</dbReference>
<reference evidence="3" key="1">
    <citation type="journal article" date="2014" name="Genome Biol.">
        <title>Genome analysis of a major urban malaria vector mosquito, Anopheles stephensi.</title>
        <authorList>
            <person name="Jiang X."/>
            <person name="Peery A."/>
            <person name="Hall A.B."/>
            <person name="Sharma A."/>
            <person name="Chen X.G."/>
            <person name="Waterhouse R.M."/>
            <person name="Komissarov A."/>
            <person name="Riehle M.M."/>
            <person name="Shouche Y."/>
            <person name="Sharakhova M.V."/>
            <person name="Lawson D."/>
            <person name="Pakpour N."/>
            <person name="Arensburger P."/>
            <person name="Davidson V.L."/>
            <person name="Eiglmeier K."/>
            <person name="Emrich S."/>
            <person name="George P."/>
            <person name="Kennedy R.C."/>
            <person name="Mane S.P."/>
            <person name="Maslen G."/>
            <person name="Oringanje C."/>
            <person name="Qi Y."/>
            <person name="Settlage R."/>
            <person name="Tojo M."/>
            <person name="Tubio J.M."/>
            <person name="Unger M.F."/>
            <person name="Wang B."/>
            <person name="Vernick K.D."/>
            <person name="Ribeiro J.M."/>
            <person name="James A.A."/>
            <person name="Michel K."/>
            <person name="Riehle M.A."/>
            <person name="Luckhart S."/>
            <person name="Sharakhov I.V."/>
            <person name="Tu Z."/>
        </authorList>
    </citation>
    <scope>NUCLEOTIDE SEQUENCE [LARGE SCALE GENOMIC DNA]</scope>
    <source>
        <strain evidence="3">Indian</strain>
    </source>
</reference>
<dbReference type="GO" id="GO:0005814">
    <property type="term" value="C:centriole"/>
    <property type="evidence" value="ECO:0007669"/>
    <property type="project" value="InterPro"/>
</dbReference>
<feature type="compositionally biased region" description="Basic and acidic residues" evidence="1">
    <location>
        <begin position="40"/>
        <end position="49"/>
    </location>
</feature>
<protein>
    <submittedName>
        <fullName evidence="2">Uncharacterized protein</fullName>
    </submittedName>
</protein>
<proteinExistence type="predicted"/>
<dbReference type="VEuPathDB" id="VectorBase:ASTEI20_045561"/>
<evidence type="ECO:0000313" key="2">
    <source>
        <dbReference type="EnsemblMetazoa" id="ASTEI00798-PA"/>
    </source>
</evidence>
<dbReference type="PROSITE" id="PS50096">
    <property type="entry name" value="IQ"/>
    <property type="match status" value="1"/>
</dbReference>
<dbReference type="VEuPathDB" id="VectorBase:ASTEI00798"/>
<dbReference type="AlphaFoldDB" id="A0A182XX62"/>
<dbReference type="GO" id="GO:0032465">
    <property type="term" value="P:regulation of cytokinesis"/>
    <property type="evidence" value="ECO:0007669"/>
    <property type="project" value="InterPro"/>
</dbReference>
<dbReference type="STRING" id="30069.A0A182XX62"/>
<feature type="region of interest" description="Disordered" evidence="1">
    <location>
        <begin position="35"/>
        <end position="71"/>
    </location>
</feature>
<dbReference type="GO" id="GO:1903723">
    <property type="term" value="P:negative regulation of centriole elongation"/>
    <property type="evidence" value="ECO:0007669"/>
    <property type="project" value="TreeGrafter"/>
</dbReference>
<accession>A0A182XX62</accession>
<dbReference type="GO" id="GO:0032053">
    <property type="term" value="P:ciliary basal body organization"/>
    <property type="evidence" value="ECO:0007669"/>
    <property type="project" value="TreeGrafter"/>
</dbReference>
<dbReference type="InterPro" id="IPR033207">
    <property type="entry name" value="CCP110"/>
</dbReference>
<dbReference type="PANTHER" id="PTHR13594">
    <property type="entry name" value="CENTRIOLAR COILED-COIL PROTEIN OF 110 KDA"/>
    <property type="match status" value="1"/>
</dbReference>